<gene>
    <name evidence="2" type="ORF">EB1_13660</name>
</gene>
<evidence type="ECO:0000256" key="1">
    <source>
        <dbReference type="SAM" id="Phobius"/>
    </source>
</evidence>
<dbReference type="STRING" id="1218108.GCA_000382425_02313"/>
<feature type="transmembrane region" description="Helical" evidence="1">
    <location>
        <begin position="38"/>
        <end position="60"/>
    </location>
</feature>
<keyword evidence="1" id="KW-0472">Membrane</keyword>
<protein>
    <submittedName>
        <fullName evidence="2">Uncharacterized protein</fullName>
    </submittedName>
</protein>
<name>A0A511NG23_9FLAO</name>
<proteinExistence type="predicted"/>
<dbReference type="EMBL" id="BJXC01000007">
    <property type="protein sequence ID" value="GEM51576.1"/>
    <property type="molecule type" value="Genomic_DNA"/>
</dbReference>
<keyword evidence="1" id="KW-0812">Transmembrane</keyword>
<accession>A0A511NG23</accession>
<sequence>MNKMTKNIFGALLPQILMIVWAAFELYIGLNNEQNNRIILSAIVVLIFVIFTIITLVKVIKYPNDPTYLKKK</sequence>
<organism evidence="2 3">
    <name type="scientific">Empedobacter brevis NBRC 14943 = ATCC 43319</name>
    <dbReference type="NCBI Taxonomy" id="1218108"/>
    <lineage>
        <taxon>Bacteria</taxon>
        <taxon>Pseudomonadati</taxon>
        <taxon>Bacteroidota</taxon>
        <taxon>Flavobacteriia</taxon>
        <taxon>Flavobacteriales</taxon>
        <taxon>Weeksellaceae</taxon>
        <taxon>Empedobacter</taxon>
    </lineage>
</organism>
<dbReference type="AlphaFoldDB" id="A0A511NG23"/>
<keyword evidence="1" id="KW-1133">Transmembrane helix</keyword>
<evidence type="ECO:0000313" key="3">
    <source>
        <dbReference type="Proteomes" id="UP000321245"/>
    </source>
</evidence>
<reference evidence="2 3" key="1">
    <citation type="submission" date="2019-07" db="EMBL/GenBank/DDBJ databases">
        <title>Whole genome shotgun sequence of Empedobacter brevis NBRC 14943.</title>
        <authorList>
            <person name="Hosoyama A."/>
            <person name="Uohara A."/>
            <person name="Ohji S."/>
            <person name="Ichikawa N."/>
        </authorList>
    </citation>
    <scope>NUCLEOTIDE SEQUENCE [LARGE SCALE GENOMIC DNA]</scope>
    <source>
        <strain evidence="2 3">NBRC 14943</strain>
    </source>
</reference>
<keyword evidence="3" id="KW-1185">Reference proteome</keyword>
<dbReference type="Proteomes" id="UP000321245">
    <property type="component" value="Unassembled WGS sequence"/>
</dbReference>
<evidence type="ECO:0000313" key="2">
    <source>
        <dbReference type="EMBL" id="GEM51576.1"/>
    </source>
</evidence>
<comment type="caution">
    <text evidence="2">The sequence shown here is derived from an EMBL/GenBank/DDBJ whole genome shotgun (WGS) entry which is preliminary data.</text>
</comment>